<dbReference type="InterPro" id="IPR011991">
    <property type="entry name" value="ArsR-like_HTH"/>
</dbReference>
<dbReference type="CDD" id="cd00090">
    <property type="entry name" value="HTH_ARSR"/>
    <property type="match status" value="1"/>
</dbReference>
<evidence type="ECO:0000256" key="1">
    <source>
        <dbReference type="ARBA" id="ARBA00023015"/>
    </source>
</evidence>
<evidence type="ECO:0000313" key="6">
    <source>
        <dbReference type="Proteomes" id="UP000658656"/>
    </source>
</evidence>
<dbReference type="RefSeq" id="WP_183177038.1">
    <property type="nucleotide sequence ID" value="NZ_BNAV01000003.1"/>
</dbReference>
<evidence type="ECO:0000313" key="5">
    <source>
        <dbReference type="EMBL" id="GHF53809.1"/>
    </source>
</evidence>
<dbReference type="SMART" id="SM00418">
    <property type="entry name" value="HTH_ARSR"/>
    <property type="match status" value="1"/>
</dbReference>
<keyword evidence="1" id="KW-0805">Transcription regulation</keyword>
<dbReference type="Proteomes" id="UP000658656">
    <property type="component" value="Unassembled WGS sequence"/>
</dbReference>
<keyword evidence="6" id="KW-1185">Reference proteome</keyword>
<organism evidence="5 6">
    <name type="scientific">Amycolatopsis bartoniae</name>
    <dbReference type="NCBI Taxonomy" id="941986"/>
    <lineage>
        <taxon>Bacteria</taxon>
        <taxon>Bacillati</taxon>
        <taxon>Actinomycetota</taxon>
        <taxon>Actinomycetes</taxon>
        <taxon>Pseudonocardiales</taxon>
        <taxon>Pseudonocardiaceae</taxon>
        <taxon>Amycolatopsis</taxon>
    </lineage>
</organism>
<evidence type="ECO:0000256" key="3">
    <source>
        <dbReference type="ARBA" id="ARBA00023163"/>
    </source>
</evidence>
<proteinExistence type="predicted"/>
<dbReference type="GO" id="GO:0003700">
    <property type="term" value="F:DNA-binding transcription factor activity"/>
    <property type="evidence" value="ECO:0007669"/>
    <property type="project" value="InterPro"/>
</dbReference>
<dbReference type="InterPro" id="IPR036390">
    <property type="entry name" value="WH_DNA-bd_sf"/>
</dbReference>
<dbReference type="InterPro" id="IPR001845">
    <property type="entry name" value="HTH_ArsR_DNA-bd_dom"/>
</dbReference>
<dbReference type="Pfam" id="PF12840">
    <property type="entry name" value="HTH_20"/>
    <property type="match status" value="1"/>
</dbReference>
<dbReference type="PANTHER" id="PTHR43132:SF8">
    <property type="entry name" value="HTH-TYPE TRANSCRIPTIONAL REGULATOR KMTR"/>
    <property type="match status" value="1"/>
</dbReference>
<dbReference type="PANTHER" id="PTHR43132">
    <property type="entry name" value="ARSENICAL RESISTANCE OPERON REPRESSOR ARSR-RELATED"/>
    <property type="match status" value="1"/>
</dbReference>
<dbReference type="InterPro" id="IPR051011">
    <property type="entry name" value="Metal_resp_trans_reg"/>
</dbReference>
<gene>
    <name evidence="5" type="ORF">GCM10017566_29070</name>
</gene>
<keyword evidence="2" id="KW-0238">DNA-binding</keyword>
<dbReference type="InterPro" id="IPR036388">
    <property type="entry name" value="WH-like_DNA-bd_sf"/>
</dbReference>
<dbReference type="GO" id="GO:0003677">
    <property type="term" value="F:DNA binding"/>
    <property type="evidence" value="ECO:0007669"/>
    <property type="project" value="UniProtKB-KW"/>
</dbReference>
<evidence type="ECO:0000259" key="4">
    <source>
        <dbReference type="SMART" id="SM00418"/>
    </source>
</evidence>
<dbReference type="EMBL" id="BNAV01000003">
    <property type="protein sequence ID" value="GHF53809.1"/>
    <property type="molecule type" value="Genomic_DNA"/>
</dbReference>
<dbReference type="Gene3D" id="1.10.10.10">
    <property type="entry name" value="Winged helix-like DNA-binding domain superfamily/Winged helix DNA-binding domain"/>
    <property type="match status" value="1"/>
</dbReference>
<dbReference type="SUPFAM" id="SSF46785">
    <property type="entry name" value="Winged helix' DNA-binding domain"/>
    <property type="match status" value="1"/>
</dbReference>
<evidence type="ECO:0000256" key="2">
    <source>
        <dbReference type="ARBA" id="ARBA00023125"/>
    </source>
</evidence>
<protein>
    <submittedName>
        <fullName evidence="5">Transcriptional regulator</fullName>
    </submittedName>
</protein>
<reference evidence="5" key="1">
    <citation type="journal article" date="2014" name="Int. J. Syst. Evol. Microbiol.">
        <title>Complete genome sequence of Corynebacterium casei LMG S-19264T (=DSM 44701T), isolated from a smear-ripened cheese.</title>
        <authorList>
            <consortium name="US DOE Joint Genome Institute (JGI-PGF)"/>
            <person name="Walter F."/>
            <person name="Albersmeier A."/>
            <person name="Kalinowski J."/>
            <person name="Ruckert C."/>
        </authorList>
    </citation>
    <scope>NUCLEOTIDE SEQUENCE</scope>
    <source>
        <strain evidence="5">CGMCC 4.7679</strain>
    </source>
</reference>
<keyword evidence="3" id="KW-0804">Transcription</keyword>
<comment type="caution">
    <text evidence="5">The sequence shown here is derived from an EMBL/GenBank/DDBJ whole genome shotgun (WGS) entry which is preliminary data.</text>
</comment>
<accession>A0A8H9ISA7</accession>
<reference evidence="5" key="2">
    <citation type="submission" date="2020-09" db="EMBL/GenBank/DDBJ databases">
        <authorList>
            <person name="Sun Q."/>
            <person name="Zhou Y."/>
        </authorList>
    </citation>
    <scope>NUCLEOTIDE SEQUENCE</scope>
    <source>
        <strain evidence="5">CGMCC 4.7679</strain>
    </source>
</reference>
<sequence>MRIELGPLDIARTALAPAAEPLWELACSVRLLTAGDGFAWWRRQVRPRLPESVRVLEWLYAEPAPGFLLPRATDLSAGLAAVLETQAHRLRTELRGRTAPATLPAWAAALAEGDVSSLPKLVQAMREYFEAAVEPHWDTVLAHVGADRQLRAHVLAGEGVGALLTGLAPALRWSAPVLSAGSEDELVVPGGAGIVLTPTYFALRPQVALSPGPVRLGYPALPRPARPRTCPPDRALSALLGPTRAAALTVVAAGCSTSELAARLGVTPSAVSKHTSVLRAAGLIATRRERNTVVHTLTPLGLSLLGD</sequence>
<dbReference type="AlphaFoldDB" id="A0A8H9ISA7"/>
<name>A0A8H9ISA7_9PSEU</name>
<feature type="domain" description="HTH arsR-type" evidence="4">
    <location>
        <begin position="234"/>
        <end position="307"/>
    </location>
</feature>